<feature type="binding site" evidence="7">
    <location>
        <position position="249"/>
    </location>
    <ligand>
        <name>Zn(2+)</name>
        <dbReference type="ChEBI" id="CHEBI:29105"/>
        <label>1</label>
    </ligand>
</feature>
<evidence type="ECO:0000256" key="5">
    <source>
        <dbReference type="ARBA" id="ARBA00022833"/>
    </source>
</evidence>
<keyword evidence="3 7" id="KW-0479">Metal-binding</keyword>
<proteinExistence type="inferred from homology"/>
<feature type="binding site" evidence="7">
    <location>
        <position position="214"/>
    </location>
    <ligand>
        <name>Zn(2+)</name>
        <dbReference type="ChEBI" id="CHEBI:29105"/>
        <label>2</label>
    </ligand>
</feature>
<dbReference type="GO" id="GO:0046872">
    <property type="term" value="F:metal ion binding"/>
    <property type="evidence" value="ECO:0007669"/>
    <property type="project" value="UniProtKB-KW"/>
</dbReference>
<dbReference type="GO" id="GO:0051603">
    <property type="term" value="P:proteolysis involved in protein catabolic process"/>
    <property type="evidence" value="ECO:0007669"/>
    <property type="project" value="TreeGrafter"/>
</dbReference>
<feature type="active site" evidence="6">
    <location>
        <position position="181"/>
    </location>
</feature>
<evidence type="ECO:0000256" key="4">
    <source>
        <dbReference type="ARBA" id="ARBA00022801"/>
    </source>
</evidence>
<feature type="binding site" evidence="7">
    <location>
        <position position="277"/>
    </location>
    <ligand>
        <name>Zn(2+)</name>
        <dbReference type="ChEBI" id="CHEBI:29105"/>
        <label>2</label>
    </ligand>
</feature>
<dbReference type="CDD" id="cd05674">
    <property type="entry name" value="M20_yscS"/>
    <property type="match status" value="1"/>
</dbReference>
<dbReference type="Proteomes" id="UP000027265">
    <property type="component" value="Unassembled WGS sequence"/>
</dbReference>
<feature type="region of interest" description="Disordered" evidence="8">
    <location>
        <begin position="1"/>
        <end position="20"/>
    </location>
</feature>
<dbReference type="SUPFAM" id="SSF53187">
    <property type="entry name" value="Zn-dependent exopeptidases"/>
    <property type="match status" value="1"/>
</dbReference>
<dbReference type="InterPro" id="IPR017141">
    <property type="entry name" value="Pept_M20_carboxypep"/>
</dbReference>
<feature type="domain" description="Peptidase M20 dimerisation" evidence="9">
    <location>
        <begin position="295"/>
        <end position="451"/>
    </location>
</feature>
<feature type="active site" description="Proton acceptor" evidence="6">
    <location>
        <position position="248"/>
    </location>
</feature>
<gene>
    <name evidence="10" type="ORF">JAAARDRAFT_41520</name>
</gene>
<comment type="similarity">
    <text evidence="1">Belongs to the peptidase M20A family.</text>
</comment>
<dbReference type="Pfam" id="PF07687">
    <property type="entry name" value="M20_dimer"/>
    <property type="match status" value="1"/>
</dbReference>
<dbReference type="InParanoid" id="A0A067PB54"/>
<organism evidence="10 11">
    <name type="scientific">Jaapia argillacea MUCL 33604</name>
    <dbReference type="NCBI Taxonomy" id="933084"/>
    <lineage>
        <taxon>Eukaryota</taxon>
        <taxon>Fungi</taxon>
        <taxon>Dikarya</taxon>
        <taxon>Basidiomycota</taxon>
        <taxon>Agaricomycotina</taxon>
        <taxon>Agaricomycetes</taxon>
        <taxon>Agaricomycetidae</taxon>
        <taxon>Jaapiales</taxon>
        <taxon>Jaapiaceae</taxon>
        <taxon>Jaapia</taxon>
    </lineage>
</organism>
<evidence type="ECO:0000256" key="8">
    <source>
        <dbReference type="SAM" id="MobiDB-lite"/>
    </source>
</evidence>
<dbReference type="GO" id="GO:0000328">
    <property type="term" value="C:fungal-type vacuole lumen"/>
    <property type="evidence" value="ECO:0007669"/>
    <property type="project" value="TreeGrafter"/>
</dbReference>
<accession>A0A067PB54</accession>
<dbReference type="PANTHER" id="PTHR45962:SF1">
    <property type="entry name" value="N-FATTY-ACYL-AMINO ACID SYNTHASE_HYDROLASE PM20D1"/>
    <property type="match status" value="1"/>
</dbReference>
<dbReference type="PIRSF" id="PIRSF037217">
    <property type="entry name" value="Carboxypeptidase_S"/>
    <property type="match status" value="1"/>
</dbReference>
<dbReference type="InterPro" id="IPR011650">
    <property type="entry name" value="Peptidase_M20_dimer"/>
</dbReference>
<evidence type="ECO:0000256" key="6">
    <source>
        <dbReference type="PIRSR" id="PIRSR037217-1"/>
    </source>
</evidence>
<dbReference type="PROSITE" id="PS00758">
    <property type="entry name" value="ARGE_DAPE_CPG2_1"/>
    <property type="match status" value="1"/>
</dbReference>
<dbReference type="EMBL" id="KL197752">
    <property type="protein sequence ID" value="KDQ51055.1"/>
    <property type="molecule type" value="Genomic_DNA"/>
</dbReference>
<dbReference type="FunCoup" id="A0A067PB54">
    <property type="interactions" value="7"/>
</dbReference>
<sequence length="590" mass="64480">MGGKNESLDPEGLGVTLKPHATSKPARGRLYKLAICTLGLPLYAIFSSPYLRGYVGFGMSQANPQVDDFTCEQYTPISPNKHSKLLDNLEALFASPDFKLTAYESLGGAVRIPTQTYDDYKPPGEDPRWEVLGQLHEYLEARFPLVHSTLSLEKVNTYALVYQWKGTNEALKPILLTAHQDVVPVEPLTIEKWVHPPFSGYYDGEWIWGRGSCDDKSGLIGTLIAAETLLEQGFKPSRSIVLAYGIDEERGGVSGATAIRDYLLSTYGSNAFSLLVDEGGEYKDQNGTIFSSPAIAEKGKMDVLVEVLTSGGHSSIPPPHTSIGILASLITSLEANPTVPRLNRTSTYYKQLQCYAEHDSSLPTDIRALIKESRTKDWALKQLEAVLAVKEGRRFGALAGTTQAADVIKGGVKTNALPEHASVVVNHRIADYSSVEELKAHFSGVIAPEAAKFNLTCDPFGQGDVEASPAGHIRLSDAFGTALQPAPVTPMNGGAYELMSGTILATFATSPRHDFKNPVVVSPGLSLGNTDTRHYWNLTKHIYRYGHQDPRDCYNGAHTINEAKRGEGFLEMIRFYSRLILNADETDLVD</sequence>
<feature type="binding site" evidence="7">
    <location>
        <position position="214"/>
    </location>
    <ligand>
        <name>Zn(2+)</name>
        <dbReference type="ChEBI" id="CHEBI:29105"/>
        <label>1</label>
    </ligand>
</feature>
<feature type="binding site" evidence="7">
    <location>
        <position position="558"/>
    </location>
    <ligand>
        <name>Zn(2+)</name>
        <dbReference type="ChEBI" id="CHEBI:29105"/>
        <label>1</label>
    </ligand>
</feature>
<keyword evidence="4" id="KW-0378">Hydrolase</keyword>
<evidence type="ECO:0000256" key="3">
    <source>
        <dbReference type="ARBA" id="ARBA00022723"/>
    </source>
</evidence>
<dbReference type="Gene3D" id="3.30.70.360">
    <property type="match status" value="1"/>
</dbReference>
<dbReference type="InterPro" id="IPR002933">
    <property type="entry name" value="Peptidase_M20"/>
</dbReference>
<name>A0A067PB54_9AGAM</name>
<dbReference type="InterPro" id="IPR047177">
    <property type="entry name" value="Pept_M20A"/>
</dbReference>
<dbReference type="GO" id="GO:0004181">
    <property type="term" value="F:metallocarboxypeptidase activity"/>
    <property type="evidence" value="ECO:0007669"/>
    <property type="project" value="InterPro"/>
</dbReference>
<dbReference type="Pfam" id="PF01546">
    <property type="entry name" value="Peptidase_M20"/>
    <property type="match status" value="1"/>
</dbReference>
<evidence type="ECO:0000256" key="2">
    <source>
        <dbReference type="ARBA" id="ARBA00022670"/>
    </source>
</evidence>
<keyword evidence="5 7" id="KW-0862">Zinc</keyword>
<evidence type="ECO:0000313" key="11">
    <source>
        <dbReference type="Proteomes" id="UP000027265"/>
    </source>
</evidence>
<keyword evidence="2" id="KW-0645">Protease</keyword>
<dbReference type="InterPro" id="IPR036264">
    <property type="entry name" value="Bact_exopeptidase_dim_dom"/>
</dbReference>
<dbReference type="PANTHER" id="PTHR45962">
    <property type="entry name" value="N-FATTY-ACYL-AMINO ACID SYNTHASE/HYDROLASE PM20D1"/>
    <property type="match status" value="1"/>
</dbReference>
<keyword evidence="11" id="KW-1185">Reference proteome</keyword>
<feature type="binding site" evidence="7">
    <location>
        <position position="179"/>
    </location>
    <ligand>
        <name>Zn(2+)</name>
        <dbReference type="ChEBI" id="CHEBI:29105"/>
        <label>2</label>
    </ligand>
</feature>
<dbReference type="InterPro" id="IPR001261">
    <property type="entry name" value="ArgE/DapE_CS"/>
</dbReference>
<dbReference type="Gene3D" id="3.40.630.10">
    <property type="entry name" value="Zn peptidases"/>
    <property type="match status" value="1"/>
</dbReference>
<dbReference type="AlphaFoldDB" id="A0A067PB54"/>
<reference evidence="11" key="1">
    <citation type="journal article" date="2014" name="Proc. Natl. Acad. Sci. U.S.A.">
        <title>Extensive sampling of basidiomycete genomes demonstrates inadequacy of the white-rot/brown-rot paradigm for wood decay fungi.</title>
        <authorList>
            <person name="Riley R."/>
            <person name="Salamov A.A."/>
            <person name="Brown D.W."/>
            <person name="Nagy L.G."/>
            <person name="Floudas D."/>
            <person name="Held B.W."/>
            <person name="Levasseur A."/>
            <person name="Lombard V."/>
            <person name="Morin E."/>
            <person name="Otillar R."/>
            <person name="Lindquist E.A."/>
            <person name="Sun H."/>
            <person name="LaButti K.M."/>
            <person name="Schmutz J."/>
            <person name="Jabbour D."/>
            <person name="Luo H."/>
            <person name="Baker S.E."/>
            <person name="Pisabarro A.G."/>
            <person name="Walton J.D."/>
            <person name="Blanchette R.A."/>
            <person name="Henrissat B."/>
            <person name="Martin F."/>
            <person name="Cullen D."/>
            <person name="Hibbett D.S."/>
            <person name="Grigoriev I.V."/>
        </authorList>
    </citation>
    <scope>NUCLEOTIDE SEQUENCE [LARGE SCALE GENOMIC DNA]</scope>
    <source>
        <strain evidence="11">MUCL 33604</strain>
    </source>
</reference>
<evidence type="ECO:0000256" key="7">
    <source>
        <dbReference type="PIRSR" id="PIRSR037217-2"/>
    </source>
</evidence>
<dbReference type="STRING" id="933084.A0A067PB54"/>
<dbReference type="OrthoDB" id="3064516at2759"/>
<dbReference type="SUPFAM" id="SSF55031">
    <property type="entry name" value="Bacterial exopeptidase dimerisation domain"/>
    <property type="match status" value="1"/>
</dbReference>
<evidence type="ECO:0000313" key="10">
    <source>
        <dbReference type="EMBL" id="KDQ51055.1"/>
    </source>
</evidence>
<dbReference type="HOGENOM" id="CLU_021802_11_0_1"/>
<protein>
    <recommendedName>
        <fullName evidence="9">Peptidase M20 dimerisation domain-containing protein</fullName>
    </recommendedName>
</protein>
<evidence type="ECO:0000256" key="1">
    <source>
        <dbReference type="ARBA" id="ARBA00006247"/>
    </source>
</evidence>
<evidence type="ECO:0000259" key="9">
    <source>
        <dbReference type="Pfam" id="PF07687"/>
    </source>
</evidence>